<evidence type="ECO:0000313" key="3">
    <source>
        <dbReference type="Proteomes" id="UP000007575"/>
    </source>
</evidence>
<dbReference type="RefSeq" id="WP_014695857.1">
    <property type="nucleotide sequence ID" value="NC_017806.1"/>
</dbReference>
<accession>H8H3W8</accession>
<geneLocation type="plasmid" evidence="2 3">
    <name>P5</name>
</geneLocation>
<dbReference type="Pfam" id="PF13392">
    <property type="entry name" value="HNH_3"/>
    <property type="match status" value="1"/>
</dbReference>
<dbReference type="AlphaFoldDB" id="H8H3W8"/>
<dbReference type="Gene3D" id="3.90.75.20">
    <property type="match status" value="1"/>
</dbReference>
<keyword evidence="3" id="KW-1185">Reference proteome</keyword>
<protein>
    <submittedName>
        <fullName evidence="2">HNH endonuclease</fullName>
    </submittedName>
</protein>
<keyword evidence="2" id="KW-0614">Plasmid</keyword>
<reference evidence="2 3" key="1">
    <citation type="journal article" date="2012" name="PLoS ONE">
        <title>Genome sequence and transcriptome analysis of the radioresistant bacterium Deinococcus gobiensis: insights into the extreme environmental adaptations.</title>
        <authorList>
            <person name="Yuan M."/>
            <person name="Chen M."/>
            <person name="Zhang W."/>
            <person name="Lu W."/>
            <person name="Wang J."/>
            <person name="Yang M."/>
            <person name="Zhao P."/>
            <person name="Tang R."/>
            <person name="Li X."/>
            <person name="Hao Y."/>
            <person name="Zhou Z."/>
            <person name="Zhan Y."/>
            <person name="Yu H."/>
            <person name="Teng C."/>
            <person name="Yan Y."/>
            <person name="Ping S."/>
            <person name="Wang Y."/>
            <person name="Lin M."/>
        </authorList>
    </citation>
    <scope>NUCLEOTIDE SEQUENCE [LARGE SCALE GENOMIC DNA]</scope>
    <source>
        <strain evidence="3">DSM 21396 / JCM 16679 / CGMCC 1.7299 / I-0</strain>
        <plasmid evidence="2">P5</plasmid>
    </source>
</reference>
<dbReference type="OrthoDB" id="70994at2"/>
<dbReference type="InterPro" id="IPR044925">
    <property type="entry name" value="His-Me_finger_sf"/>
</dbReference>
<dbReference type="HOGENOM" id="CLU_2205743_0_0_0"/>
<dbReference type="SUPFAM" id="SSF54060">
    <property type="entry name" value="His-Me finger endonucleases"/>
    <property type="match status" value="1"/>
</dbReference>
<keyword evidence="2" id="KW-0378">Hydrolase</keyword>
<dbReference type="Proteomes" id="UP000007575">
    <property type="component" value="Plasmid P5"/>
</dbReference>
<organism evidence="2 3">
    <name type="scientific">Deinococcus gobiensis (strain DSM 21396 / JCM 16679 / CGMCC 1.7299 / I-0)</name>
    <dbReference type="NCBI Taxonomy" id="745776"/>
    <lineage>
        <taxon>Bacteria</taxon>
        <taxon>Thermotogati</taxon>
        <taxon>Deinococcota</taxon>
        <taxon>Deinococci</taxon>
        <taxon>Deinococcales</taxon>
        <taxon>Deinococcaceae</taxon>
        <taxon>Deinococcus</taxon>
    </lineage>
</organism>
<proteinExistence type="predicted"/>
<feature type="domain" description="HNH nuclease" evidence="1">
    <location>
        <begin position="21"/>
        <end position="61"/>
    </location>
</feature>
<dbReference type="EMBL" id="CP002196">
    <property type="protein sequence ID" value="AFD28215.1"/>
    <property type="molecule type" value="Genomic_DNA"/>
</dbReference>
<dbReference type="KEGG" id="dgo:DGo_PE0071"/>
<name>H8H3W8_DEIGI</name>
<sequence>MRRQKRYATKKDKTTGKVTRAHRVIAAERLGRPLLPGEIIHHRDGDSTNNHPDNLLVLPSQAYHAHVEHHLRCEKRGMAFLFPELLQGVKEERKGTLFDGILPVQRSKRTTAARRIRWC</sequence>
<keyword evidence="2" id="KW-0255">Endonuclease</keyword>
<evidence type="ECO:0000259" key="1">
    <source>
        <dbReference type="Pfam" id="PF13392"/>
    </source>
</evidence>
<dbReference type="GO" id="GO:0004519">
    <property type="term" value="F:endonuclease activity"/>
    <property type="evidence" value="ECO:0007669"/>
    <property type="project" value="UniProtKB-KW"/>
</dbReference>
<evidence type="ECO:0000313" key="2">
    <source>
        <dbReference type="EMBL" id="AFD28215.1"/>
    </source>
</evidence>
<dbReference type="InterPro" id="IPR003615">
    <property type="entry name" value="HNH_nuc"/>
</dbReference>
<keyword evidence="2" id="KW-0540">Nuclease</keyword>
<gene>
    <name evidence="2" type="ordered locus">DGo_PE0071</name>
</gene>